<dbReference type="EMBL" id="AZIT01000026">
    <property type="protein sequence ID" value="ETZ17605.1"/>
    <property type="molecule type" value="Genomic_DNA"/>
</dbReference>
<accession>W6TGN8</accession>
<evidence type="ECO:0000313" key="2">
    <source>
        <dbReference type="Proteomes" id="UP000019148"/>
    </source>
</evidence>
<protein>
    <submittedName>
        <fullName evidence="1">Uncharacterized protein</fullName>
    </submittedName>
</protein>
<sequence>MFVIGLSFYNILNIIVDVVEEILEEHNIFVSQ</sequence>
<gene>
    <name evidence="1" type="ORF">BDCR2A_01491</name>
</gene>
<organism evidence="1 2">
    <name type="scientific">Borrelia duttonii CR2A</name>
    <dbReference type="NCBI Taxonomy" id="1432657"/>
    <lineage>
        <taxon>Bacteria</taxon>
        <taxon>Pseudomonadati</taxon>
        <taxon>Spirochaetota</taxon>
        <taxon>Spirochaetia</taxon>
        <taxon>Spirochaetales</taxon>
        <taxon>Borreliaceae</taxon>
        <taxon>Borrelia</taxon>
    </lineage>
</organism>
<dbReference type="AlphaFoldDB" id="W6TGN8"/>
<proteinExistence type="predicted"/>
<reference evidence="1 2" key="1">
    <citation type="submission" date="2013-12" db="EMBL/GenBank/DDBJ databases">
        <title>Comparative genomics of relapsing fever spirochetes.</title>
        <authorList>
            <person name="Schwan T.G."/>
            <person name="Raffel S.J."/>
            <person name="Porcella S.F."/>
        </authorList>
    </citation>
    <scope>NUCLEOTIDE SEQUENCE [LARGE SCALE GENOMIC DNA]</scope>
    <source>
        <strain evidence="1 2">CR2A</strain>
    </source>
</reference>
<evidence type="ECO:0000313" key="1">
    <source>
        <dbReference type="EMBL" id="ETZ17605.1"/>
    </source>
</evidence>
<name>W6TGN8_9SPIR</name>
<dbReference type="Proteomes" id="UP000019148">
    <property type="component" value="Unassembled WGS sequence"/>
</dbReference>
<comment type="caution">
    <text evidence="1">The sequence shown here is derived from an EMBL/GenBank/DDBJ whole genome shotgun (WGS) entry which is preliminary data.</text>
</comment>